<evidence type="ECO:0000313" key="5">
    <source>
        <dbReference type="EMBL" id="TNM28149.1"/>
    </source>
</evidence>
<keyword evidence="3" id="KW-0804">Transcription</keyword>
<dbReference type="AlphaFoldDB" id="A0A5C4UZ71"/>
<dbReference type="CDD" id="cd06170">
    <property type="entry name" value="LuxR_C_like"/>
    <property type="match status" value="1"/>
</dbReference>
<dbReference type="InterPro" id="IPR016032">
    <property type="entry name" value="Sig_transdc_resp-reg_C-effctor"/>
</dbReference>
<protein>
    <submittedName>
        <fullName evidence="5">Response regulator transcription factor</fullName>
    </submittedName>
</protein>
<dbReference type="GO" id="GO:0006355">
    <property type="term" value="P:regulation of DNA-templated transcription"/>
    <property type="evidence" value="ECO:0007669"/>
    <property type="project" value="InterPro"/>
</dbReference>
<gene>
    <name evidence="5" type="ORF">FH715_18480</name>
</gene>
<keyword evidence="6" id="KW-1185">Reference proteome</keyword>
<dbReference type="PRINTS" id="PR00038">
    <property type="entry name" value="HTHLUXR"/>
</dbReference>
<reference evidence="5 6" key="1">
    <citation type="submission" date="2019-06" db="EMBL/GenBank/DDBJ databases">
        <title>Draft genome of Streptomyces sedi sp. JCM16909.</title>
        <authorList>
            <person name="Klykleung N."/>
            <person name="Tanasupawat S."/>
            <person name="Kudo T."/>
            <person name="Yuki M."/>
            <person name="Ohkuma M."/>
        </authorList>
    </citation>
    <scope>NUCLEOTIDE SEQUENCE [LARGE SCALE GENOMIC DNA]</scope>
    <source>
        <strain evidence="5 6">JCM 16909</strain>
    </source>
</reference>
<evidence type="ECO:0000256" key="1">
    <source>
        <dbReference type="ARBA" id="ARBA00023015"/>
    </source>
</evidence>
<evidence type="ECO:0000256" key="3">
    <source>
        <dbReference type="ARBA" id="ARBA00023163"/>
    </source>
</evidence>
<dbReference type="Proteomes" id="UP000311713">
    <property type="component" value="Unassembled WGS sequence"/>
</dbReference>
<evidence type="ECO:0000313" key="6">
    <source>
        <dbReference type="Proteomes" id="UP000311713"/>
    </source>
</evidence>
<accession>A0A5C4UZ71</accession>
<proteinExistence type="predicted"/>
<dbReference type="OrthoDB" id="4309410at2"/>
<name>A0A5C4UZ71_9ACTN</name>
<dbReference type="Pfam" id="PF00196">
    <property type="entry name" value="GerE"/>
    <property type="match status" value="1"/>
</dbReference>
<evidence type="ECO:0000259" key="4">
    <source>
        <dbReference type="PROSITE" id="PS50043"/>
    </source>
</evidence>
<dbReference type="EMBL" id="VDGT01000014">
    <property type="protein sequence ID" value="TNM28149.1"/>
    <property type="molecule type" value="Genomic_DNA"/>
</dbReference>
<dbReference type="SUPFAM" id="SSF46894">
    <property type="entry name" value="C-terminal effector domain of the bipartite response regulators"/>
    <property type="match status" value="1"/>
</dbReference>
<dbReference type="PANTHER" id="PTHR44688">
    <property type="entry name" value="DNA-BINDING TRANSCRIPTIONAL ACTIVATOR DEVR_DOSR"/>
    <property type="match status" value="1"/>
</dbReference>
<dbReference type="Gene3D" id="3.40.50.2300">
    <property type="match status" value="1"/>
</dbReference>
<feature type="domain" description="HTH luxR-type" evidence="4">
    <location>
        <begin position="140"/>
        <end position="205"/>
    </location>
</feature>
<dbReference type="PANTHER" id="PTHR44688:SF16">
    <property type="entry name" value="DNA-BINDING TRANSCRIPTIONAL ACTIVATOR DEVR_DOSR"/>
    <property type="match status" value="1"/>
</dbReference>
<organism evidence="5 6">
    <name type="scientific">Streptomyces sedi</name>
    <dbReference type="NCBI Taxonomy" id="555059"/>
    <lineage>
        <taxon>Bacteria</taxon>
        <taxon>Bacillati</taxon>
        <taxon>Actinomycetota</taxon>
        <taxon>Actinomycetes</taxon>
        <taxon>Kitasatosporales</taxon>
        <taxon>Streptomycetaceae</taxon>
        <taxon>Streptomyces</taxon>
    </lineage>
</organism>
<keyword evidence="2" id="KW-0238">DNA-binding</keyword>
<dbReference type="RefSeq" id="WP_139646727.1">
    <property type="nucleotide sequence ID" value="NZ_BAAAZS010000061.1"/>
</dbReference>
<dbReference type="GO" id="GO:0003677">
    <property type="term" value="F:DNA binding"/>
    <property type="evidence" value="ECO:0007669"/>
    <property type="project" value="UniProtKB-KW"/>
</dbReference>
<sequence length="207" mass="21549">MGDPVRVSVVATDPVLEAGTRSALAASPEVSLEPSATPAVAGDARVAVVVADQVAPSVLDLVREIRDTPPRPEVVLVVADLTPADALHAVASGVRGVLRRREASGARLAHTVLAVAGGDCTVPIDLLGELLGAGSEPPAPAWSANGLSERERAVLRLVADGMETGEIARELCYSTRTVTTVVHDITHRFRLRNRAHAVAYALRAGLL</sequence>
<comment type="caution">
    <text evidence="5">The sequence shown here is derived from an EMBL/GenBank/DDBJ whole genome shotgun (WGS) entry which is preliminary data.</text>
</comment>
<keyword evidence="1" id="KW-0805">Transcription regulation</keyword>
<dbReference type="InterPro" id="IPR000792">
    <property type="entry name" value="Tscrpt_reg_LuxR_C"/>
</dbReference>
<dbReference type="PROSITE" id="PS50043">
    <property type="entry name" value="HTH_LUXR_2"/>
    <property type="match status" value="1"/>
</dbReference>
<dbReference type="SMART" id="SM00421">
    <property type="entry name" value="HTH_LUXR"/>
    <property type="match status" value="1"/>
</dbReference>
<evidence type="ECO:0000256" key="2">
    <source>
        <dbReference type="ARBA" id="ARBA00023125"/>
    </source>
</evidence>